<accession>A0A3D9MY85</accession>
<evidence type="ECO:0000256" key="1">
    <source>
        <dbReference type="SAM" id="Phobius"/>
    </source>
</evidence>
<reference evidence="2 3" key="1">
    <citation type="submission" date="2018-07" db="EMBL/GenBank/DDBJ databases">
        <title>Genomic Encyclopedia of Type Strains, Phase III (KMG-III): the genomes of soil and plant-associated and newly described type strains.</title>
        <authorList>
            <person name="Whitman W."/>
        </authorList>
    </citation>
    <scope>NUCLEOTIDE SEQUENCE [LARGE SCALE GENOMIC DNA]</scope>
    <source>
        <strain evidence="2 3">CECT 7948</strain>
    </source>
</reference>
<dbReference type="Proteomes" id="UP000256919">
    <property type="component" value="Unassembled WGS sequence"/>
</dbReference>
<evidence type="ECO:0000313" key="2">
    <source>
        <dbReference type="EMBL" id="REE25010.1"/>
    </source>
</evidence>
<evidence type="ECO:0000313" key="3">
    <source>
        <dbReference type="Proteomes" id="UP000256919"/>
    </source>
</evidence>
<organism evidence="2 3">
    <name type="scientific">Winogradskyella pacifica</name>
    <dbReference type="NCBI Taxonomy" id="664642"/>
    <lineage>
        <taxon>Bacteria</taxon>
        <taxon>Pseudomonadati</taxon>
        <taxon>Bacteroidota</taxon>
        <taxon>Flavobacteriia</taxon>
        <taxon>Flavobacteriales</taxon>
        <taxon>Flavobacteriaceae</taxon>
        <taxon>Winogradskyella</taxon>
    </lineage>
</organism>
<proteinExistence type="predicted"/>
<keyword evidence="1" id="KW-0812">Transmembrane</keyword>
<dbReference type="EMBL" id="QREI01000003">
    <property type="protein sequence ID" value="REE25010.1"/>
    <property type="molecule type" value="Genomic_DNA"/>
</dbReference>
<feature type="transmembrane region" description="Helical" evidence="1">
    <location>
        <begin position="26"/>
        <end position="43"/>
    </location>
</feature>
<name>A0A3D9MY85_9FLAO</name>
<dbReference type="RefSeq" id="WP_262511075.1">
    <property type="nucleotide sequence ID" value="NZ_QREI01000003.1"/>
</dbReference>
<protein>
    <submittedName>
        <fullName evidence="2">Uncharacterized protein</fullName>
    </submittedName>
</protein>
<keyword evidence="1" id="KW-0472">Membrane</keyword>
<gene>
    <name evidence="2" type="ORF">DFQ09_103317</name>
</gene>
<keyword evidence="3" id="KW-1185">Reference proteome</keyword>
<dbReference type="AlphaFoldDB" id="A0A3D9MY85"/>
<sequence>MKKLLLFTIICFMVLPNKIKAQNDGAIAGAVAGGLLAIGAGLLL</sequence>
<comment type="caution">
    <text evidence="2">The sequence shown here is derived from an EMBL/GenBank/DDBJ whole genome shotgun (WGS) entry which is preliminary data.</text>
</comment>
<keyword evidence="1" id="KW-1133">Transmembrane helix</keyword>